<evidence type="ECO:0000256" key="1">
    <source>
        <dbReference type="SAM" id="Phobius"/>
    </source>
</evidence>
<name>A0A0A2WQL6_THEFI</name>
<keyword evidence="3" id="KW-1185">Reference proteome</keyword>
<protein>
    <submittedName>
        <fullName evidence="2">Uncharacterized protein</fullName>
    </submittedName>
</protein>
<keyword evidence="1" id="KW-0472">Membrane</keyword>
<comment type="caution">
    <text evidence="2">The sequence shown here is derived from an EMBL/GenBank/DDBJ whole genome shotgun (WGS) entry which is preliminary data.</text>
</comment>
<feature type="transmembrane region" description="Helical" evidence="1">
    <location>
        <begin position="53"/>
        <end position="72"/>
    </location>
</feature>
<sequence>MREEAEKLLRQAQEAEREARLRVALLGGWLLVLWGGLWAAGSLLLALDPGLGGRFWLLAGPLGTLLSFHLGLRQAGRVRSEAGRKTFALWGLLVLFGLLHWLPLLPPLDLRGESFLISLVAFGYAYTGVLWRLGEFVWGGLGLFALDLLLFRLFPGLFHEGMALLGLLALVLGGVWTRRWTR</sequence>
<dbReference type="EMBL" id="JPSL02000040">
    <property type="protein sequence ID" value="KGQ22088.1"/>
    <property type="molecule type" value="Genomic_DNA"/>
</dbReference>
<accession>A0A0A2WQL6</accession>
<feature type="transmembrane region" description="Helical" evidence="1">
    <location>
        <begin position="21"/>
        <end position="47"/>
    </location>
</feature>
<dbReference type="Proteomes" id="UP000030364">
    <property type="component" value="Unassembled WGS sequence"/>
</dbReference>
<keyword evidence="1" id="KW-1133">Transmembrane helix</keyword>
<gene>
    <name evidence="2" type="ORF">THFILI_11030</name>
</gene>
<proteinExistence type="predicted"/>
<evidence type="ECO:0000313" key="2">
    <source>
        <dbReference type="EMBL" id="KGQ22088.1"/>
    </source>
</evidence>
<feature type="transmembrane region" description="Helical" evidence="1">
    <location>
        <begin position="161"/>
        <end position="177"/>
    </location>
</feature>
<dbReference type="STRING" id="276.THFILI_11030"/>
<keyword evidence="1" id="KW-0812">Transmembrane</keyword>
<dbReference type="PATRIC" id="fig|276.5.peg.1093"/>
<evidence type="ECO:0000313" key="3">
    <source>
        <dbReference type="Proteomes" id="UP000030364"/>
    </source>
</evidence>
<dbReference type="OrthoDB" id="33162at2"/>
<feature type="transmembrane region" description="Helical" evidence="1">
    <location>
        <begin position="114"/>
        <end position="131"/>
    </location>
</feature>
<feature type="transmembrane region" description="Helical" evidence="1">
    <location>
        <begin position="136"/>
        <end position="155"/>
    </location>
</feature>
<dbReference type="RefSeq" id="WP_038063791.1">
    <property type="nucleotide sequence ID" value="NZ_JPSL02000040.1"/>
</dbReference>
<dbReference type="AlphaFoldDB" id="A0A0A2WQL6"/>
<feature type="transmembrane region" description="Helical" evidence="1">
    <location>
        <begin position="84"/>
        <end position="102"/>
    </location>
</feature>
<reference evidence="2 3" key="1">
    <citation type="journal article" date="2015" name="Genome Announc.">
        <title>Draft Genome Sequence of the Thermophile Thermus filiformis ATCC 43280, Producer of Carotenoid-(Di)glucoside-Branched Fatty Acid (Di)esters and Source of Hyperthermostable Enzymes of Biotechnological Interest.</title>
        <authorList>
            <person name="Mandelli F."/>
            <person name="Oliveira Ramires B."/>
            <person name="Couger M.B."/>
            <person name="Paixao D.A."/>
            <person name="Camilo C.M."/>
            <person name="Polikarpov I."/>
            <person name="Prade R."/>
            <person name="Riano-Pachon D.M."/>
            <person name="Squina F.M."/>
        </authorList>
    </citation>
    <scope>NUCLEOTIDE SEQUENCE [LARGE SCALE GENOMIC DNA]</scope>
    <source>
        <strain evidence="2 3">ATCC 43280</strain>
    </source>
</reference>
<organism evidence="2 3">
    <name type="scientific">Thermus filiformis</name>
    <dbReference type="NCBI Taxonomy" id="276"/>
    <lineage>
        <taxon>Bacteria</taxon>
        <taxon>Thermotogati</taxon>
        <taxon>Deinococcota</taxon>
        <taxon>Deinococci</taxon>
        <taxon>Thermales</taxon>
        <taxon>Thermaceae</taxon>
        <taxon>Thermus</taxon>
    </lineage>
</organism>